<dbReference type="InParanoid" id="F6I6J5"/>
<name>F6I6J5_VITVI</name>
<gene>
    <name evidence="1" type="ordered locus">VIT_15s0046g03220</name>
</gene>
<protein>
    <submittedName>
        <fullName evidence="1">Uncharacterized protein</fullName>
    </submittedName>
</protein>
<accession>F6I6J5</accession>
<dbReference type="Proteomes" id="UP000009183">
    <property type="component" value="Chromosome 15"/>
</dbReference>
<dbReference type="EMBL" id="FN596755">
    <property type="protein sequence ID" value="CCB62388.1"/>
    <property type="molecule type" value="Genomic_DNA"/>
</dbReference>
<sequence>MGEEFDKIRGITSIN</sequence>
<dbReference type="HOGENOM" id="CLU_3434294_0_0_1"/>
<evidence type="ECO:0000313" key="1">
    <source>
        <dbReference type="EMBL" id="CCB62388.1"/>
    </source>
</evidence>
<proteinExistence type="predicted"/>
<organism evidence="1 2">
    <name type="scientific">Vitis vinifera</name>
    <name type="common">Grape</name>
    <dbReference type="NCBI Taxonomy" id="29760"/>
    <lineage>
        <taxon>Eukaryota</taxon>
        <taxon>Viridiplantae</taxon>
        <taxon>Streptophyta</taxon>
        <taxon>Embryophyta</taxon>
        <taxon>Tracheophyta</taxon>
        <taxon>Spermatophyta</taxon>
        <taxon>Magnoliopsida</taxon>
        <taxon>eudicotyledons</taxon>
        <taxon>Gunneridae</taxon>
        <taxon>Pentapetalae</taxon>
        <taxon>rosids</taxon>
        <taxon>Vitales</taxon>
        <taxon>Vitaceae</taxon>
        <taxon>Viteae</taxon>
        <taxon>Vitis</taxon>
    </lineage>
</organism>
<keyword evidence="2" id="KW-1185">Reference proteome</keyword>
<reference evidence="2" key="1">
    <citation type="journal article" date="2007" name="Nature">
        <title>The grapevine genome sequence suggests ancestral hexaploidization in major angiosperm phyla.</title>
        <authorList>
            <consortium name="The French-Italian Public Consortium for Grapevine Genome Characterization."/>
            <person name="Jaillon O."/>
            <person name="Aury J.-M."/>
            <person name="Noel B."/>
            <person name="Policriti A."/>
            <person name="Clepet C."/>
            <person name="Casagrande A."/>
            <person name="Choisne N."/>
            <person name="Aubourg S."/>
            <person name="Vitulo N."/>
            <person name="Jubin C."/>
            <person name="Vezzi A."/>
            <person name="Legeai F."/>
            <person name="Hugueney P."/>
            <person name="Dasilva C."/>
            <person name="Horner D."/>
            <person name="Mica E."/>
            <person name="Jublot D."/>
            <person name="Poulain J."/>
            <person name="Bruyere C."/>
            <person name="Billault A."/>
            <person name="Segurens B."/>
            <person name="Gouyvenoux M."/>
            <person name="Ugarte E."/>
            <person name="Cattonaro F."/>
            <person name="Anthouard V."/>
            <person name="Vico V."/>
            <person name="Del Fabbro C."/>
            <person name="Alaux M."/>
            <person name="Di Gaspero G."/>
            <person name="Dumas V."/>
            <person name="Felice N."/>
            <person name="Paillard S."/>
            <person name="Juman I."/>
            <person name="Moroldo M."/>
            <person name="Scalabrin S."/>
            <person name="Canaguier A."/>
            <person name="Le Clainche I."/>
            <person name="Malacrida G."/>
            <person name="Durand E."/>
            <person name="Pesole G."/>
            <person name="Laucou V."/>
            <person name="Chatelet P."/>
            <person name="Merdinoglu D."/>
            <person name="Delledonne M."/>
            <person name="Pezzotti M."/>
            <person name="Lecharny A."/>
            <person name="Scarpelli C."/>
            <person name="Artiguenave F."/>
            <person name="Pe M.E."/>
            <person name="Valle G."/>
            <person name="Morgante M."/>
            <person name="Caboche M."/>
            <person name="Adam-Blondon A.-F."/>
            <person name="Weissenbach J."/>
            <person name="Quetier F."/>
            <person name="Wincker P."/>
        </authorList>
    </citation>
    <scope>NUCLEOTIDE SEQUENCE [LARGE SCALE GENOMIC DNA]</scope>
    <source>
        <strain evidence="2">cv. Pinot noir / PN40024</strain>
    </source>
</reference>
<evidence type="ECO:0000313" key="2">
    <source>
        <dbReference type="Proteomes" id="UP000009183"/>
    </source>
</evidence>